<accession>A0AAJ0M0W6</accession>
<dbReference type="RefSeq" id="XP_062720675.1">
    <property type="nucleotide sequence ID" value="XM_062864992.1"/>
</dbReference>
<evidence type="ECO:0000256" key="2">
    <source>
        <dbReference type="ARBA" id="ARBA00023008"/>
    </source>
</evidence>
<proteinExistence type="predicted"/>
<dbReference type="AlphaFoldDB" id="A0AAJ0M0W6"/>
<dbReference type="InterPro" id="IPR002227">
    <property type="entry name" value="Tyrosinase_Cu-bd"/>
</dbReference>
<feature type="domain" description="Tyrosinase copper-binding" evidence="4">
    <location>
        <begin position="235"/>
        <end position="246"/>
    </location>
</feature>
<reference evidence="5" key="2">
    <citation type="submission" date="2023-06" db="EMBL/GenBank/DDBJ databases">
        <authorList>
            <consortium name="Lawrence Berkeley National Laboratory"/>
            <person name="Mondo S.J."/>
            <person name="Hensen N."/>
            <person name="Bonometti L."/>
            <person name="Westerberg I."/>
            <person name="Brannstrom I.O."/>
            <person name="Guillou S."/>
            <person name="Cros-Aarteil S."/>
            <person name="Calhoun S."/>
            <person name="Haridas S."/>
            <person name="Kuo A."/>
            <person name="Pangilinan J."/>
            <person name="Riley R."/>
            <person name="Labutti K."/>
            <person name="Andreopoulos B."/>
            <person name="Lipzen A."/>
            <person name="Chen C."/>
            <person name="Yanf M."/>
            <person name="Daum C."/>
            <person name="Ng V."/>
            <person name="Clum A."/>
            <person name="Steindorff A."/>
            <person name="Ohm R."/>
            <person name="Martin F."/>
            <person name="Silar P."/>
            <person name="Natvig D."/>
            <person name="Lalanne C."/>
            <person name="Gautier V."/>
            <person name="Ament-Velasquez S.L."/>
            <person name="Kruys A."/>
            <person name="Hutchinson M.I."/>
            <person name="Powell A.J."/>
            <person name="Barry K."/>
            <person name="Miller A.N."/>
            <person name="Grigoriev I.V."/>
            <person name="Debuchy R."/>
            <person name="Gladieux P."/>
            <person name="Thoren M.H."/>
            <person name="Johannesson H."/>
        </authorList>
    </citation>
    <scope>NUCLEOTIDE SEQUENCE</scope>
    <source>
        <strain evidence="5">CBS 333.67</strain>
    </source>
</reference>
<dbReference type="PANTHER" id="PTHR11474">
    <property type="entry name" value="TYROSINASE FAMILY MEMBER"/>
    <property type="match status" value="1"/>
</dbReference>
<dbReference type="GO" id="GO:0016491">
    <property type="term" value="F:oxidoreductase activity"/>
    <property type="evidence" value="ECO:0007669"/>
    <property type="project" value="InterPro"/>
</dbReference>
<evidence type="ECO:0000256" key="1">
    <source>
        <dbReference type="ARBA" id="ARBA00022723"/>
    </source>
</evidence>
<dbReference type="PROSITE" id="PS00498">
    <property type="entry name" value="TYROSINASE_2"/>
    <property type="match status" value="1"/>
</dbReference>
<organism evidence="5 6">
    <name type="scientific">Chaetomium strumarium</name>
    <dbReference type="NCBI Taxonomy" id="1170767"/>
    <lineage>
        <taxon>Eukaryota</taxon>
        <taxon>Fungi</taxon>
        <taxon>Dikarya</taxon>
        <taxon>Ascomycota</taxon>
        <taxon>Pezizomycotina</taxon>
        <taxon>Sordariomycetes</taxon>
        <taxon>Sordariomycetidae</taxon>
        <taxon>Sordariales</taxon>
        <taxon>Chaetomiaceae</taxon>
        <taxon>Chaetomium</taxon>
    </lineage>
</organism>
<dbReference type="InterPro" id="IPR050316">
    <property type="entry name" value="Tyrosinase/Hemocyanin"/>
</dbReference>
<evidence type="ECO:0000313" key="5">
    <source>
        <dbReference type="EMBL" id="KAK3304895.1"/>
    </source>
</evidence>
<feature type="region of interest" description="Disordered" evidence="3">
    <location>
        <begin position="1"/>
        <end position="31"/>
    </location>
</feature>
<evidence type="ECO:0000313" key="6">
    <source>
        <dbReference type="Proteomes" id="UP001273166"/>
    </source>
</evidence>
<keyword evidence="1" id="KW-0479">Metal-binding</keyword>
<evidence type="ECO:0000256" key="3">
    <source>
        <dbReference type="SAM" id="MobiDB-lite"/>
    </source>
</evidence>
<gene>
    <name evidence="5" type="ORF">B0T15DRAFT_399163</name>
</gene>
<protein>
    <submittedName>
        <fullName evidence="5">Tyrosinase-like protein</fullName>
    </submittedName>
</protein>
<evidence type="ECO:0000259" key="4">
    <source>
        <dbReference type="PROSITE" id="PS00498"/>
    </source>
</evidence>
<dbReference type="InterPro" id="IPR008922">
    <property type="entry name" value="Di-copper_centre_dom_sf"/>
</dbReference>
<name>A0AAJ0M0W6_9PEZI</name>
<dbReference type="Pfam" id="PF00264">
    <property type="entry name" value="Tyrosinase"/>
    <property type="match status" value="1"/>
</dbReference>
<dbReference type="GO" id="GO:0046872">
    <property type="term" value="F:metal ion binding"/>
    <property type="evidence" value="ECO:0007669"/>
    <property type="project" value="UniProtKB-KW"/>
</dbReference>
<dbReference type="Gene3D" id="1.10.1280.10">
    <property type="entry name" value="Di-copper center containing domain from catechol oxidase"/>
    <property type="match status" value="1"/>
</dbReference>
<dbReference type="PRINTS" id="PR00092">
    <property type="entry name" value="TYROSINASE"/>
</dbReference>
<dbReference type="GeneID" id="87883821"/>
<keyword evidence="2" id="KW-0186">Copper</keyword>
<dbReference type="PANTHER" id="PTHR11474:SF126">
    <property type="entry name" value="TYROSINASE-LIKE PROTEIN TYR-1-RELATED"/>
    <property type="match status" value="1"/>
</dbReference>
<reference evidence="5" key="1">
    <citation type="journal article" date="2023" name="Mol. Phylogenet. Evol.">
        <title>Genome-scale phylogeny and comparative genomics of the fungal order Sordariales.</title>
        <authorList>
            <person name="Hensen N."/>
            <person name="Bonometti L."/>
            <person name="Westerberg I."/>
            <person name="Brannstrom I.O."/>
            <person name="Guillou S."/>
            <person name="Cros-Aarteil S."/>
            <person name="Calhoun S."/>
            <person name="Haridas S."/>
            <person name="Kuo A."/>
            <person name="Mondo S."/>
            <person name="Pangilinan J."/>
            <person name="Riley R."/>
            <person name="LaButti K."/>
            <person name="Andreopoulos B."/>
            <person name="Lipzen A."/>
            <person name="Chen C."/>
            <person name="Yan M."/>
            <person name="Daum C."/>
            <person name="Ng V."/>
            <person name="Clum A."/>
            <person name="Steindorff A."/>
            <person name="Ohm R.A."/>
            <person name="Martin F."/>
            <person name="Silar P."/>
            <person name="Natvig D.O."/>
            <person name="Lalanne C."/>
            <person name="Gautier V."/>
            <person name="Ament-Velasquez S.L."/>
            <person name="Kruys A."/>
            <person name="Hutchinson M.I."/>
            <person name="Powell A.J."/>
            <person name="Barry K."/>
            <person name="Miller A.N."/>
            <person name="Grigoriev I.V."/>
            <person name="Debuchy R."/>
            <person name="Gladieux P."/>
            <person name="Hiltunen Thoren M."/>
            <person name="Johannesson H."/>
        </authorList>
    </citation>
    <scope>NUCLEOTIDE SEQUENCE</scope>
    <source>
        <strain evidence="5">CBS 333.67</strain>
    </source>
</reference>
<comment type="caution">
    <text evidence="5">The sequence shown here is derived from an EMBL/GenBank/DDBJ whole genome shotgun (WGS) entry which is preliminary data.</text>
</comment>
<sequence length="314" mass="34977">MQVGGSGSFRGKVAALGSTSKTQPRPKCANPTIRPEWNNMADAHKLAYVRAVKCLIDTPPLGVWDNATSIWDEIAWVHDQLNERIHGVDTFLPFHRYYVHMLKTLLAEHCAYTGPMPWWRETNYTGNFPASGLFTADYFGALPPLSETGEGTCITDGAFANFTVRAPDPSNPSCLSRGETKQTTDEATTAYLDLCHGNATTEYTQHRRCVEQTIHAVMHEGIGPTMWLLSTSPNDPVFFMHHGFVDWQWKRWQDAVPSRSMTITGCAEYPGNGSPCLPLTPDTVLTTMGLIPDMTVGEVLDTENDIMCYTYDEF</sequence>
<dbReference type="EMBL" id="JAUDZG010000005">
    <property type="protein sequence ID" value="KAK3304895.1"/>
    <property type="molecule type" value="Genomic_DNA"/>
</dbReference>
<dbReference type="SUPFAM" id="SSF48056">
    <property type="entry name" value="Di-copper centre-containing domain"/>
    <property type="match status" value="1"/>
</dbReference>
<keyword evidence="6" id="KW-1185">Reference proteome</keyword>
<dbReference type="Proteomes" id="UP001273166">
    <property type="component" value="Unassembled WGS sequence"/>
</dbReference>